<protein>
    <submittedName>
        <fullName evidence="4">ATP-binding protein</fullName>
    </submittedName>
</protein>
<dbReference type="Gene3D" id="3.30.565.10">
    <property type="entry name" value="Histidine kinase-like ATPase, C-terminal domain"/>
    <property type="match status" value="1"/>
</dbReference>
<reference evidence="4 5" key="1">
    <citation type="submission" date="2020-10" db="EMBL/GenBank/DDBJ databases">
        <title>Streptomyces ferrugineus complate genome analysis.</title>
        <authorList>
            <person name="Anwar N."/>
        </authorList>
    </citation>
    <scope>NUCLEOTIDE SEQUENCE [LARGE SCALE GENOMIC DNA]</scope>
    <source>
        <strain evidence="4 5">CCTCC AA2014009</strain>
    </source>
</reference>
<dbReference type="KEGG" id="sfeu:IM697_27630"/>
<keyword evidence="5" id="KW-1185">Reference proteome</keyword>
<dbReference type="GO" id="GO:0004674">
    <property type="term" value="F:protein serine/threonine kinase activity"/>
    <property type="evidence" value="ECO:0007669"/>
    <property type="project" value="UniProtKB-KW"/>
</dbReference>
<name>A0A7M2SC90_9ACTN</name>
<evidence type="ECO:0000313" key="4">
    <source>
        <dbReference type="EMBL" id="QOV33942.1"/>
    </source>
</evidence>
<dbReference type="RefSeq" id="WP_194038816.1">
    <property type="nucleotide sequence ID" value="NZ_CP063373.1"/>
</dbReference>
<feature type="domain" description="Histidine kinase/HSP90-like ATPase" evidence="3">
    <location>
        <begin position="21"/>
        <end position="133"/>
    </location>
</feature>
<dbReference type="InterPro" id="IPR003594">
    <property type="entry name" value="HATPase_dom"/>
</dbReference>
<evidence type="ECO:0000313" key="5">
    <source>
        <dbReference type="Proteomes" id="UP000594205"/>
    </source>
</evidence>
<keyword evidence="1" id="KW-0723">Serine/threonine-protein kinase</keyword>
<proteinExistence type="predicted"/>
<keyword evidence="4" id="KW-0067">ATP-binding</keyword>
<keyword evidence="4" id="KW-0547">Nucleotide-binding</keyword>
<dbReference type="CDD" id="cd16936">
    <property type="entry name" value="HATPase_RsbW-like"/>
    <property type="match status" value="1"/>
</dbReference>
<gene>
    <name evidence="4" type="ORF">IM697_27630</name>
</gene>
<dbReference type="GO" id="GO:0005524">
    <property type="term" value="F:ATP binding"/>
    <property type="evidence" value="ECO:0007669"/>
    <property type="project" value="UniProtKB-KW"/>
</dbReference>
<keyword evidence="1" id="KW-0418">Kinase</keyword>
<dbReference type="SUPFAM" id="SSF55874">
    <property type="entry name" value="ATPase domain of HSP90 chaperone/DNA topoisomerase II/histidine kinase"/>
    <property type="match status" value="1"/>
</dbReference>
<evidence type="ECO:0000256" key="2">
    <source>
        <dbReference type="SAM" id="MobiDB-lite"/>
    </source>
</evidence>
<evidence type="ECO:0000259" key="3">
    <source>
        <dbReference type="Pfam" id="PF13581"/>
    </source>
</evidence>
<dbReference type="InterPro" id="IPR050267">
    <property type="entry name" value="Anti-sigma-factor_SerPK"/>
</dbReference>
<dbReference type="InterPro" id="IPR036890">
    <property type="entry name" value="HATPase_C_sf"/>
</dbReference>
<accession>A0A7M2SC90</accession>
<organism evidence="4 5">
    <name type="scientific">Streptomyces ferrugineus</name>
    <dbReference type="NCBI Taxonomy" id="1413221"/>
    <lineage>
        <taxon>Bacteria</taxon>
        <taxon>Bacillati</taxon>
        <taxon>Actinomycetota</taxon>
        <taxon>Actinomycetes</taxon>
        <taxon>Kitasatosporales</taxon>
        <taxon>Streptomycetaceae</taxon>
        <taxon>Streptomyces</taxon>
    </lineage>
</organism>
<dbReference type="AlphaFoldDB" id="A0A7M2SC90"/>
<dbReference type="EMBL" id="CP063373">
    <property type="protein sequence ID" value="QOV33942.1"/>
    <property type="molecule type" value="Genomic_DNA"/>
</dbReference>
<evidence type="ECO:0000256" key="1">
    <source>
        <dbReference type="ARBA" id="ARBA00022527"/>
    </source>
</evidence>
<dbReference type="PANTHER" id="PTHR35526:SF3">
    <property type="entry name" value="ANTI-SIGMA-F FACTOR RSBW"/>
    <property type="match status" value="1"/>
</dbReference>
<dbReference type="Proteomes" id="UP000594205">
    <property type="component" value="Chromosome"/>
</dbReference>
<sequence length="172" mass="18285">MITAQLDAAPRGEAEHVFSLPHAPGAVSTARRHIRAVLADWRLAADIAEDVLLVVSELLTNAIVHALPPATLRLSRSRADRYGAVRVEVTDMGPATPPGLLTAPPDPDEHGRGLDIVTTLSTRCGVRVHSDGTSRWAELPFVVRGEGVEGGGEERGAPVLVDQDAGCRRRPS</sequence>
<feature type="region of interest" description="Disordered" evidence="2">
    <location>
        <begin position="148"/>
        <end position="172"/>
    </location>
</feature>
<dbReference type="Pfam" id="PF13581">
    <property type="entry name" value="HATPase_c_2"/>
    <property type="match status" value="1"/>
</dbReference>
<dbReference type="PANTHER" id="PTHR35526">
    <property type="entry name" value="ANTI-SIGMA-F FACTOR RSBW-RELATED"/>
    <property type="match status" value="1"/>
</dbReference>
<keyword evidence="1" id="KW-0808">Transferase</keyword>